<dbReference type="AlphaFoldDB" id="A0A7C6EAP6"/>
<keyword evidence="6 12" id="KW-0067">ATP-binding</keyword>
<feature type="transmembrane region" description="Helical" evidence="9">
    <location>
        <begin position="55"/>
        <end position="79"/>
    </location>
</feature>
<dbReference type="InterPro" id="IPR003593">
    <property type="entry name" value="AAA+_ATPase"/>
</dbReference>
<proteinExistence type="predicted"/>
<evidence type="ECO:0000259" key="11">
    <source>
        <dbReference type="PROSITE" id="PS50929"/>
    </source>
</evidence>
<organism evidence="12">
    <name type="scientific">candidate division WOR-3 bacterium</name>
    <dbReference type="NCBI Taxonomy" id="2052148"/>
    <lineage>
        <taxon>Bacteria</taxon>
        <taxon>Bacteria division WOR-3</taxon>
    </lineage>
</organism>
<comment type="subcellular location">
    <subcellularLocation>
        <location evidence="1">Cell membrane</location>
        <topology evidence="1">Multi-pass membrane protein</topology>
    </subcellularLocation>
</comment>
<dbReference type="InterPro" id="IPR027417">
    <property type="entry name" value="P-loop_NTPase"/>
</dbReference>
<dbReference type="GO" id="GO:0016887">
    <property type="term" value="F:ATP hydrolysis activity"/>
    <property type="evidence" value="ECO:0007669"/>
    <property type="project" value="InterPro"/>
</dbReference>
<dbReference type="GO" id="GO:0005886">
    <property type="term" value="C:plasma membrane"/>
    <property type="evidence" value="ECO:0007669"/>
    <property type="project" value="UniProtKB-SubCell"/>
</dbReference>
<evidence type="ECO:0000256" key="3">
    <source>
        <dbReference type="ARBA" id="ARBA00022475"/>
    </source>
</evidence>
<keyword evidence="8 9" id="KW-0472">Membrane</keyword>
<keyword evidence="5" id="KW-0547">Nucleotide-binding</keyword>
<dbReference type="Pfam" id="PF00005">
    <property type="entry name" value="ABC_tran"/>
    <property type="match status" value="1"/>
</dbReference>
<dbReference type="GO" id="GO:0005524">
    <property type="term" value="F:ATP binding"/>
    <property type="evidence" value="ECO:0007669"/>
    <property type="project" value="UniProtKB-KW"/>
</dbReference>
<gene>
    <name evidence="12" type="ORF">ENW73_01745</name>
</gene>
<dbReference type="GO" id="GO:0015421">
    <property type="term" value="F:ABC-type oligopeptide transporter activity"/>
    <property type="evidence" value="ECO:0007669"/>
    <property type="project" value="TreeGrafter"/>
</dbReference>
<dbReference type="PROSITE" id="PS50893">
    <property type="entry name" value="ABC_TRANSPORTER_2"/>
    <property type="match status" value="1"/>
</dbReference>
<feature type="transmembrane region" description="Helical" evidence="9">
    <location>
        <begin position="244"/>
        <end position="266"/>
    </location>
</feature>
<name>A0A7C6EAP6_UNCW3</name>
<evidence type="ECO:0000259" key="10">
    <source>
        <dbReference type="PROSITE" id="PS50893"/>
    </source>
</evidence>
<keyword evidence="4 9" id="KW-0812">Transmembrane</keyword>
<reference evidence="12" key="1">
    <citation type="journal article" date="2020" name="mSystems">
        <title>Genome- and Community-Level Interaction Insights into Carbon Utilization and Element Cycling Functions of Hydrothermarchaeota in Hydrothermal Sediment.</title>
        <authorList>
            <person name="Zhou Z."/>
            <person name="Liu Y."/>
            <person name="Xu W."/>
            <person name="Pan J."/>
            <person name="Luo Z.H."/>
            <person name="Li M."/>
        </authorList>
    </citation>
    <scope>NUCLEOTIDE SEQUENCE [LARGE SCALE GENOMIC DNA]</scope>
    <source>
        <strain evidence="12">SpSt-876</strain>
    </source>
</reference>
<feature type="transmembrane region" description="Helical" evidence="9">
    <location>
        <begin position="126"/>
        <end position="150"/>
    </location>
</feature>
<dbReference type="InterPro" id="IPR011527">
    <property type="entry name" value="ABC1_TM_dom"/>
</dbReference>
<dbReference type="Gene3D" id="3.40.50.300">
    <property type="entry name" value="P-loop containing nucleotide triphosphate hydrolases"/>
    <property type="match status" value="1"/>
</dbReference>
<keyword evidence="2" id="KW-0813">Transport</keyword>
<evidence type="ECO:0000256" key="7">
    <source>
        <dbReference type="ARBA" id="ARBA00022989"/>
    </source>
</evidence>
<evidence type="ECO:0000256" key="1">
    <source>
        <dbReference type="ARBA" id="ARBA00004651"/>
    </source>
</evidence>
<accession>A0A7C6EAP6</accession>
<evidence type="ECO:0000256" key="8">
    <source>
        <dbReference type="ARBA" id="ARBA00023136"/>
    </source>
</evidence>
<feature type="transmembrane region" description="Helical" evidence="9">
    <location>
        <begin position="278"/>
        <end position="298"/>
    </location>
</feature>
<evidence type="ECO:0000256" key="4">
    <source>
        <dbReference type="ARBA" id="ARBA00022692"/>
    </source>
</evidence>
<dbReference type="PANTHER" id="PTHR43394:SF1">
    <property type="entry name" value="ATP-BINDING CASSETTE SUB-FAMILY B MEMBER 10, MITOCHONDRIAL"/>
    <property type="match status" value="1"/>
</dbReference>
<feature type="domain" description="ABC transporter" evidence="10">
    <location>
        <begin position="336"/>
        <end position="568"/>
    </location>
</feature>
<dbReference type="EMBL" id="DTLI01000040">
    <property type="protein sequence ID" value="HHS51576.1"/>
    <property type="molecule type" value="Genomic_DNA"/>
</dbReference>
<dbReference type="InterPro" id="IPR036640">
    <property type="entry name" value="ABC1_TM_sf"/>
</dbReference>
<evidence type="ECO:0000256" key="6">
    <source>
        <dbReference type="ARBA" id="ARBA00022840"/>
    </source>
</evidence>
<dbReference type="PANTHER" id="PTHR43394">
    <property type="entry name" value="ATP-DEPENDENT PERMEASE MDL1, MITOCHONDRIAL"/>
    <property type="match status" value="1"/>
</dbReference>
<dbReference type="SUPFAM" id="SSF90123">
    <property type="entry name" value="ABC transporter transmembrane region"/>
    <property type="match status" value="1"/>
</dbReference>
<protein>
    <submittedName>
        <fullName evidence="12">ABC transporter ATP-binding protein</fullName>
    </submittedName>
</protein>
<evidence type="ECO:0000313" key="12">
    <source>
        <dbReference type="EMBL" id="HHS51576.1"/>
    </source>
</evidence>
<sequence>MLKIKLVLDFWQKQKRRLAFLIIFTAIGTAISLSFPLILRYIIDGIKANLAQRIIIRYVAILLTFGIGRSLISVFLPFARGRTNEIFMWHTRNNVFAQILNKGHRFTNRFPSGDVIERLDHDLNDLSWFACSGIFRPIEGIFTIIIALIILIKLNYLLTFITVLPVSLAIFAWLRLGPLVEKWYRAWREKISETNNLLESSFSGIKLVKSYVMENRIGKIFRNTLNQRIGAAVKTVIVEAKIGIMFNGIAELGILLVLWVGGILVIKQRLTLGQFVAFNGYILMLITPMFDIGNFFVAGKRAQAAEKRIRELVEFKPDVLITPHLGLRMEKDSPLIIMNGVSFNYNGKEVLRNINIEIQPGSKVGIAGTIGSGKSTIIRLLLRLAEPTQGSIFLNGKELKEFDLTSLRQLYGYAPQDPILFTDTIRNNILFGRNAEPSEIELVTQIAQLTQDIETMPKGLDETIGERGLKLSGGQKARVAIARALLGRPKILLLDDVTSNLDAETEQKFFNEIHKLIKDTTLIIVSHRLAILSNCDIIYVLDNGTIVEKGTHNELLAKKKLYWKLYQHQLIAEELERM</sequence>
<feature type="transmembrane region" description="Helical" evidence="9">
    <location>
        <begin position="20"/>
        <end position="43"/>
    </location>
</feature>
<dbReference type="CDD" id="cd07346">
    <property type="entry name" value="ABC_6TM_exporters"/>
    <property type="match status" value="1"/>
</dbReference>
<evidence type="ECO:0000256" key="9">
    <source>
        <dbReference type="SAM" id="Phobius"/>
    </source>
</evidence>
<dbReference type="InterPro" id="IPR003439">
    <property type="entry name" value="ABC_transporter-like_ATP-bd"/>
</dbReference>
<dbReference type="InterPro" id="IPR017871">
    <property type="entry name" value="ABC_transporter-like_CS"/>
</dbReference>
<dbReference type="Pfam" id="PF00664">
    <property type="entry name" value="ABC_membrane"/>
    <property type="match status" value="1"/>
</dbReference>
<keyword evidence="3" id="KW-1003">Cell membrane</keyword>
<dbReference type="InterPro" id="IPR039421">
    <property type="entry name" value="Type_1_exporter"/>
</dbReference>
<dbReference type="FunFam" id="3.40.50.300:FF:000221">
    <property type="entry name" value="Multidrug ABC transporter ATP-binding protein"/>
    <property type="match status" value="1"/>
</dbReference>
<comment type="caution">
    <text evidence="12">The sequence shown here is derived from an EMBL/GenBank/DDBJ whole genome shotgun (WGS) entry which is preliminary data.</text>
</comment>
<dbReference type="Gene3D" id="1.20.1560.10">
    <property type="entry name" value="ABC transporter type 1, transmembrane domain"/>
    <property type="match status" value="1"/>
</dbReference>
<keyword evidence="7 9" id="KW-1133">Transmembrane helix</keyword>
<dbReference type="PROSITE" id="PS50929">
    <property type="entry name" value="ABC_TM1F"/>
    <property type="match status" value="1"/>
</dbReference>
<dbReference type="SUPFAM" id="SSF52540">
    <property type="entry name" value="P-loop containing nucleoside triphosphate hydrolases"/>
    <property type="match status" value="1"/>
</dbReference>
<dbReference type="SMART" id="SM00382">
    <property type="entry name" value="AAA"/>
    <property type="match status" value="1"/>
</dbReference>
<feature type="transmembrane region" description="Helical" evidence="9">
    <location>
        <begin position="156"/>
        <end position="176"/>
    </location>
</feature>
<evidence type="ECO:0000256" key="5">
    <source>
        <dbReference type="ARBA" id="ARBA00022741"/>
    </source>
</evidence>
<dbReference type="PROSITE" id="PS00211">
    <property type="entry name" value="ABC_TRANSPORTER_1"/>
    <property type="match status" value="1"/>
</dbReference>
<evidence type="ECO:0000256" key="2">
    <source>
        <dbReference type="ARBA" id="ARBA00022448"/>
    </source>
</evidence>
<feature type="domain" description="ABC transmembrane type-1" evidence="11">
    <location>
        <begin position="19"/>
        <end position="301"/>
    </location>
</feature>